<organism evidence="2">
    <name type="scientific">Hellea balneolensis</name>
    <dbReference type="NCBI Taxonomy" id="287478"/>
    <lineage>
        <taxon>Bacteria</taxon>
        <taxon>Pseudomonadati</taxon>
        <taxon>Pseudomonadota</taxon>
        <taxon>Alphaproteobacteria</taxon>
        <taxon>Maricaulales</taxon>
        <taxon>Robiginitomaculaceae</taxon>
        <taxon>Hellea</taxon>
    </lineage>
</organism>
<dbReference type="PROSITE" id="PS51257">
    <property type="entry name" value="PROKAR_LIPOPROTEIN"/>
    <property type="match status" value="1"/>
</dbReference>
<sequence length="346" mass="37373">MKSKTTIEKKRSKGLSTFALAALSCIFSVQSFAQSTQEIDADKPVAARSSAVHLNTNTALEDVHPEKIHAPKTLYFSASQMQKDRQSDRNRWNPATLTQTTGLNAATISTRPNTAARKSGGETNAVLASDLINPDELLNVGLSAAAPVISPQVAPSYTDGVITLGSSVKNELFSPSSGGVNDSVFKLDLGERLCLGTAEECASNQRRKVELGFAKSITHGKFDGFNLQLTPHAGLRFDDDRQSAVVGALVRIGDNLREGSEMKSNTWYLFAGADAEAVTYTPSGVRRLTSGEFHLQDRIIVGDAQAGVGYRFGDADLALSYYKRQARAENYSYNEDAAALSITWKR</sequence>
<keyword evidence="1" id="KW-0732">Signal</keyword>
<evidence type="ECO:0000313" key="2">
    <source>
        <dbReference type="EMBL" id="HHL43613.1"/>
    </source>
</evidence>
<feature type="signal peptide" evidence="1">
    <location>
        <begin position="1"/>
        <end position="33"/>
    </location>
</feature>
<dbReference type="Gene3D" id="2.40.128.140">
    <property type="entry name" value="Outer membrane protein"/>
    <property type="match status" value="1"/>
</dbReference>
<gene>
    <name evidence="2" type="ORF">ENJ42_08350</name>
</gene>
<evidence type="ECO:0000256" key="1">
    <source>
        <dbReference type="SAM" id="SignalP"/>
    </source>
</evidence>
<proteinExistence type="predicted"/>
<dbReference type="AlphaFoldDB" id="A0A7C5M0K8"/>
<feature type="chain" id="PRO_5027813395" evidence="1">
    <location>
        <begin position="34"/>
        <end position="346"/>
    </location>
</feature>
<protein>
    <submittedName>
        <fullName evidence="2">DUF2219 family protein</fullName>
    </submittedName>
</protein>
<dbReference type="EMBL" id="DRMJ01000435">
    <property type="protein sequence ID" value="HHL43613.1"/>
    <property type="molecule type" value="Genomic_DNA"/>
</dbReference>
<name>A0A7C5M0K8_9PROT</name>
<comment type="caution">
    <text evidence="2">The sequence shown here is derived from an EMBL/GenBank/DDBJ whole genome shotgun (WGS) entry which is preliminary data.</text>
</comment>
<dbReference type="InterPro" id="IPR037107">
    <property type="entry name" value="Put_OMP_sf"/>
</dbReference>
<accession>A0A7C5M0K8</accession>
<reference evidence="2" key="1">
    <citation type="journal article" date="2020" name="mSystems">
        <title>Genome- and Community-Level Interaction Insights into Carbon Utilization and Element Cycling Functions of Hydrothermarchaeota in Hydrothermal Sediment.</title>
        <authorList>
            <person name="Zhou Z."/>
            <person name="Liu Y."/>
            <person name="Xu W."/>
            <person name="Pan J."/>
            <person name="Luo Z.H."/>
            <person name="Li M."/>
        </authorList>
    </citation>
    <scope>NUCLEOTIDE SEQUENCE [LARGE SCALE GENOMIC DNA]</scope>
    <source>
        <strain evidence="2">HyVt-485</strain>
    </source>
</reference>
<dbReference type="Proteomes" id="UP000885830">
    <property type="component" value="Unassembled WGS sequence"/>
</dbReference>